<keyword evidence="5" id="KW-1185">Reference proteome</keyword>
<reference evidence="5" key="1">
    <citation type="submission" date="2016-10" db="EMBL/GenBank/DDBJ databases">
        <authorList>
            <person name="Varghese N."/>
            <person name="Submissions S."/>
        </authorList>
    </citation>
    <scope>NUCLEOTIDE SEQUENCE [LARGE SCALE GENOMIC DNA]</scope>
    <source>
        <strain evidence="5">CGMCC 1.11014</strain>
    </source>
</reference>
<feature type="chain" id="PRO_5011596231" evidence="1">
    <location>
        <begin position="24"/>
        <end position="608"/>
    </location>
</feature>
<dbReference type="InterPro" id="IPR041274">
    <property type="entry name" value="IPU_b_solenoid"/>
</dbReference>
<name>A0A1I7FIL9_9BURK</name>
<evidence type="ECO:0000313" key="5">
    <source>
        <dbReference type="Proteomes" id="UP000199391"/>
    </source>
</evidence>
<dbReference type="InterPro" id="IPR012334">
    <property type="entry name" value="Pectin_lyas_fold"/>
</dbReference>
<dbReference type="Pfam" id="PF18783">
    <property type="entry name" value="IPU_b_solenoid"/>
    <property type="match status" value="1"/>
</dbReference>
<accession>A0A1I7FIL9</accession>
<dbReference type="GO" id="GO:0004553">
    <property type="term" value="F:hydrolase activity, hydrolyzing O-glycosyl compounds"/>
    <property type="evidence" value="ECO:0007669"/>
    <property type="project" value="InterPro"/>
</dbReference>
<gene>
    <name evidence="4" type="ORF">SAMN05216552_100265</name>
</gene>
<evidence type="ECO:0000256" key="1">
    <source>
        <dbReference type="SAM" id="SignalP"/>
    </source>
</evidence>
<organism evidence="4 5">
    <name type="scientific">Pseudoduganella namucuonensis</name>
    <dbReference type="NCBI Taxonomy" id="1035707"/>
    <lineage>
        <taxon>Bacteria</taxon>
        <taxon>Pseudomonadati</taxon>
        <taxon>Pseudomonadota</taxon>
        <taxon>Betaproteobacteria</taxon>
        <taxon>Burkholderiales</taxon>
        <taxon>Oxalobacteraceae</taxon>
        <taxon>Telluria group</taxon>
        <taxon>Pseudoduganella</taxon>
    </lineage>
</organism>
<dbReference type="InterPro" id="IPR011050">
    <property type="entry name" value="Pectin_lyase_fold/virulence"/>
</dbReference>
<dbReference type="InterPro" id="IPR005192">
    <property type="entry name" value="Glyco_hydro_49_C"/>
</dbReference>
<dbReference type="Pfam" id="PF03718">
    <property type="entry name" value="Glyco_hydro_49"/>
    <property type="match status" value="1"/>
</dbReference>
<dbReference type="SUPFAM" id="SSF51126">
    <property type="entry name" value="Pectin lyase-like"/>
    <property type="match status" value="1"/>
</dbReference>
<protein>
    <submittedName>
        <fullName evidence="4">Glycosyl hydrolase family 49</fullName>
    </submittedName>
</protein>
<dbReference type="Gene3D" id="2.160.20.10">
    <property type="entry name" value="Single-stranded right-handed beta-helix, Pectin lyase-like"/>
    <property type="match status" value="1"/>
</dbReference>
<evidence type="ECO:0000259" key="2">
    <source>
        <dbReference type="Pfam" id="PF03718"/>
    </source>
</evidence>
<dbReference type="RefSeq" id="WP_218164804.1">
    <property type="nucleotide sequence ID" value="NZ_FPBO01000002.1"/>
</dbReference>
<dbReference type="InterPro" id="IPR041402">
    <property type="entry name" value="B_solenoid_dext"/>
</dbReference>
<keyword evidence="4" id="KW-0378">Hydrolase</keyword>
<proteinExistence type="predicted"/>
<dbReference type="InterPro" id="IPR035953">
    <property type="entry name" value="Dextranase_N-ter"/>
</dbReference>
<feature type="signal peptide" evidence="1">
    <location>
        <begin position="1"/>
        <end position="23"/>
    </location>
</feature>
<dbReference type="AlphaFoldDB" id="A0A1I7FIL9"/>
<dbReference type="SUPFAM" id="SSF101596">
    <property type="entry name" value="Dextranase, N-terminal domain"/>
    <property type="match status" value="1"/>
</dbReference>
<feature type="domain" description="Glycoside hydrolase family 49 N-terminal" evidence="3">
    <location>
        <begin position="28"/>
        <end position="217"/>
    </location>
</feature>
<dbReference type="InterPro" id="IPR023226">
    <property type="entry name" value="Glyco_hydro_49_N_dom"/>
</dbReference>
<dbReference type="Proteomes" id="UP000199391">
    <property type="component" value="Unassembled WGS sequence"/>
</dbReference>
<dbReference type="Pfam" id="PF18841">
    <property type="entry name" value="B_solenoid_dext"/>
    <property type="match status" value="1"/>
</dbReference>
<dbReference type="STRING" id="1035707.SAMN05216552_100265"/>
<feature type="domain" description="Glycoside hydrolase family 49 C-terminal" evidence="2">
    <location>
        <begin position="484"/>
        <end position="602"/>
    </location>
</feature>
<dbReference type="Gene3D" id="2.60.350.10">
    <property type="entry name" value="Dextranase, N-terminal"/>
    <property type="match status" value="1"/>
</dbReference>
<sequence length="608" mass="68257">MMHTTVGKFALCVSLAVCGQAAAGQPAVQTTDTGKLTTWWHAAHELNDSAPVADDAVRRSTVYDVKVATAVTPQHRYDSYTYMSIPRGGRGKWGYEGRDGAEFADEANLTMSWSSFVYSDDVWVHVTLKDGSTIHSADEVKIRPGALNFEKAMVDERTVKIRVPYSPDGYRFSVEFDNQLYTAYNDLAGVSGELNSAGNGAAVHTEPRNAMLVFAEPRLTGQKARELIPNPSSGAIYYPPQGRIDNLDAITQDTVYFKPGTYYMPWNYHAKLPASVKWVYLAPGAYVKGAFQFMSETQKRFKVTGYGVLSGEKYVYEPDTDNHYQHRAQSNCHGSCVKMLRFSSTDAQQELDLQGVTIAEPPYHSFVVYGNEDTFKMRVDSYKQVGGWYWQTDGIELYTGGAMRNTFFHANDDVLKIYHSNLDISNTVIWKNENGPVIQWGWSPRDIDNVHVKDTHVIHNRMYWKDEKINTCVLNASPHWDANGRPDASKWVRNLFFENITVEGKTNCAIRLYALQNTEKVHVKNLLIDGWNELPHTAQASRFRKLSGALAIGNEAANGAGLKLENYRVGGEYVTKHGDNWRDSALGRLNFDGELWDSWNAWVGDGAP</sequence>
<dbReference type="Pfam" id="PF17433">
    <property type="entry name" value="Glyco_hydro_49N"/>
    <property type="match status" value="1"/>
</dbReference>
<keyword evidence="1" id="KW-0732">Signal</keyword>
<evidence type="ECO:0000259" key="3">
    <source>
        <dbReference type="Pfam" id="PF17433"/>
    </source>
</evidence>
<evidence type="ECO:0000313" key="4">
    <source>
        <dbReference type="EMBL" id="SFU36027.1"/>
    </source>
</evidence>
<dbReference type="EMBL" id="FPBO01000002">
    <property type="protein sequence ID" value="SFU36027.1"/>
    <property type="molecule type" value="Genomic_DNA"/>
</dbReference>